<sequence length="127" mass="14720">MFVAWGRKEKNGIVDNTLSLNSSEADNSYFLNDCQKSNFKKKECLIYMFSCPKYINLGAVINNVLSLSVKKKIQPLFQITTFPQAALFNGNCKYHFGSLDTVQQYLFFVCKTYYLLLTHFLYVFCQC</sequence>
<dbReference type="EMBL" id="IACL01012236">
    <property type="protein sequence ID" value="LAA99947.1"/>
    <property type="molecule type" value="Transcribed_RNA"/>
</dbReference>
<name>A0A2D4JU15_9SAUR</name>
<protein>
    <submittedName>
        <fullName evidence="1">Uncharacterized protein</fullName>
    </submittedName>
</protein>
<evidence type="ECO:0000313" key="1">
    <source>
        <dbReference type="EMBL" id="LAA99947.1"/>
    </source>
</evidence>
<reference evidence="1" key="1">
    <citation type="submission" date="2017-07" db="EMBL/GenBank/DDBJ databases">
        <authorList>
            <person name="Mikheyev A."/>
            <person name="Grau M."/>
        </authorList>
    </citation>
    <scope>NUCLEOTIDE SEQUENCE</scope>
    <source>
        <tissue evidence="1">Venom_gland</tissue>
    </source>
</reference>
<proteinExistence type="predicted"/>
<organism evidence="1">
    <name type="scientific">Micrurus paraensis</name>
    <dbReference type="NCBI Taxonomy" id="1970185"/>
    <lineage>
        <taxon>Eukaryota</taxon>
        <taxon>Metazoa</taxon>
        <taxon>Chordata</taxon>
        <taxon>Craniata</taxon>
        <taxon>Vertebrata</taxon>
        <taxon>Euteleostomi</taxon>
        <taxon>Lepidosauria</taxon>
        <taxon>Squamata</taxon>
        <taxon>Bifurcata</taxon>
        <taxon>Unidentata</taxon>
        <taxon>Episquamata</taxon>
        <taxon>Toxicofera</taxon>
        <taxon>Serpentes</taxon>
        <taxon>Colubroidea</taxon>
        <taxon>Elapidae</taxon>
        <taxon>Elapinae</taxon>
        <taxon>Micrurus</taxon>
    </lineage>
</organism>
<reference evidence="1" key="2">
    <citation type="submission" date="2017-11" db="EMBL/GenBank/DDBJ databases">
        <title>Coralsnake Venomics: Analyses of Venom Gland Transcriptomes and Proteomes of Six Brazilian Taxa.</title>
        <authorList>
            <person name="Aird S.D."/>
            <person name="Jorge da Silva N."/>
            <person name="Qiu L."/>
            <person name="Villar-Briones A."/>
            <person name="Aparecida-Saddi V."/>
            <person name="Campos-Telles M.P."/>
            <person name="Grau M."/>
            <person name="Mikheyev A.S."/>
        </authorList>
    </citation>
    <scope>NUCLEOTIDE SEQUENCE</scope>
    <source>
        <tissue evidence="1">Venom_gland</tissue>
    </source>
</reference>
<dbReference type="AlphaFoldDB" id="A0A2D4JU15"/>
<accession>A0A2D4JU15</accession>
<dbReference type="EMBL" id="IACL01012235">
    <property type="protein sequence ID" value="LAA99945.1"/>
    <property type="molecule type" value="Transcribed_RNA"/>
</dbReference>
<dbReference type="EMBL" id="IACL01012237">
    <property type="protein sequence ID" value="LAA99949.1"/>
    <property type="molecule type" value="Transcribed_RNA"/>
</dbReference>